<dbReference type="PANTHER" id="PTHR10019">
    <property type="entry name" value="SNF5"/>
    <property type="match status" value="1"/>
</dbReference>
<dbReference type="EMBL" id="LUEZ02000046">
    <property type="protein sequence ID" value="RDB23387.1"/>
    <property type="molecule type" value="Genomic_DNA"/>
</dbReference>
<feature type="compositionally biased region" description="Polar residues" evidence="6">
    <location>
        <begin position="594"/>
        <end position="628"/>
    </location>
</feature>
<keyword evidence="4" id="KW-0804">Transcription</keyword>
<dbReference type="STRING" id="39966.A0A369JS54"/>
<keyword evidence="8" id="KW-1185">Reference proteome</keyword>
<dbReference type="OrthoDB" id="515064at2759"/>
<keyword evidence="5" id="KW-0539">Nucleus</keyword>
<dbReference type="Proteomes" id="UP000076154">
    <property type="component" value="Unassembled WGS sequence"/>
</dbReference>
<evidence type="ECO:0000256" key="6">
    <source>
        <dbReference type="SAM" id="MobiDB-lite"/>
    </source>
</evidence>
<feature type="compositionally biased region" description="Pro residues" evidence="6">
    <location>
        <begin position="675"/>
        <end position="693"/>
    </location>
</feature>
<dbReference type="Pfam" id="PF04855">
    <property type="entry name" value="SNF5"/>
    <property type="match status" value="1"/>
</dbReference>
<sequence>MFRPRKLDPADVNRPEQLVPIRLEFDVEHHKMRDTFIWNLNDPVVTPENFAQTVVEDYNLSSNYHAIITKSIQEQLSDFKAHSGLYDVDGDPSSPIVGVFGASDAASSSSPKRGRLDDDGERWWSEWRQQTSVAEKGKKGRGKKRRRVVKEQVDGEDGDVEDSATEAEGSGSVLGEKPVVLEEIDVNEGAMHEDMRILIKLDIIVGSMKLDDQFEWDLDNENASPEEFAEVYTKDLGLNGEFRTAIAHSIREQVQTYQKSLFLVGHPSDGSVVQDDDLRLSFLPSLSSAARPTDQVQSYTPLLNYLSDGEIEKNEKDRDKDMNKRRKRNTRGRRGIALPDREPIRTYRTPAIGFPELDPATLALAVAANAPVSRRAAAAAASLTIANMVASENGTAFMPQVAVPAAAPPPVQKDKKTAKGHFKAPPYPPTVLRPRAHVTAPTSSTAADISTLPAPLENDPPPVIVSSTASLGASVSAPDSRTARVITAKRAKELEREAKEKEFADGQHPNMIDGVWHCSNCGCPDSIAIGRRKGPLGDKSQCGVCGKYWHRHRRPRPVEYNPDPDFHNGIKRESELAKSTAAAKKKGGAAALRAQSSTLPPTPAETSAPQTPSRSNGDVDMSSRTSPMPTIPPSEDDRAISPVSTASSASEPPLAQRIKLNGTNSHARPLTPRVSTPPPPSTGSPAPVTPTPTPASAVVKSETSLTKSTPANEKVKSGEAPTSSPSSPTKPTTWPPQWLTKAKEAMMARYPNDNFDIILRKVNASSSPEWRIKCLDCPGKLYTPGPGETLGNYEVHLKNRLHRQRVNERMNNGTES</sequence>
<evidence type="ECO:0000256" key="5">
    <source>
        <dbReference type="ARBA" id="ARBA00023242"/>
    </source>
</evidence>
<feature type="compositionally biased region" description="Acidic residues" evidence="6">
    <location>
        <begin position="154"/>
        <end position="165"/>
    </location>
</feature>
<dbReference type="GO" id="GO:0006355">
    <property type="term" value="P:regulation of DNA-templated transcription"/>
    <property type="evidence" value="ECO:0007669"/>
    <property type="project" value="InterPro"/>
</dbReference>
<feature type="compositionally biased region" description="Basic and acidic residues" evidence="6">
    <location>
        <begin position="310"/>
        <end position="322"/>
    </location>
</feature>
<feature type="region of interest" description="Disordered" evidence="6">
    <location>
        <begin position="100"/>
        <end position="119"/>
    </location>
</feature>
<feature type="compositionally biased region" description="Basic residues" evidence="6">
    <location>
        <begin position="138"/>
        <end position="148"/>
    </location>
</feature>
<evidence type="ECO:0000256" key="4">
    <source>
        <dbReference type="ARBA" id="ARBA00023163"/>
    </source>
</evidence>
<feature type="compositionally biased region" description="Low complexity" evidence="6">
    <location>
        <begin position="721"/>
        <end position="736"/>
    </location>
</feature>
<evidence type="ECO:0000256" key="2">
    <source>
        <dbReference type="ARBA" id="ARBA00010239"/>
    </source>
</evidence>
<comment type="similarity">
    <text evidence="2">Belongs to the SNF5 family.</text>
</comment>
<dbReference type="GO" id="GO:0008270">
    <property type="term" value="F:zinc ion binding"/>
    <property type="evidence" value="ECO:0007669"/>
    <property type="project" value="InterPro"/>
</dbReference>
<feature type="region of interest" description="Disordered" evidence="6">
    <location>
        <begin position="407"/>
        <end position="434"/>
    </location>
</feature>
<proteinExistence type="inferred from homology"/>
<name>A0A369JS54_HYPMA</name>
<accession>A0A369JS54</accession>
<feature type="region of interest" description="Disordered" evidence="6">
    <location>
        <begin position="576"/>
        <end position="736"/>
    </location>
</feature>
<feature type="region of interest" description="Disordered" evidence="6">
    <location>
        <begin position="310"/>
        <end position="336"/>
    </location>
</feature>
<keyword evidence="3" id="KW-0805">Transcription regulation</keyword>
<dbReference type="GO" id="GO:0006338">
    <property type="term" value="P:chromatin remodeling"/>
    <property type="evidence" value="ECO:0007669"/>
    <property type="project" value="InterPro"/>
</dbReference>
<comment type="caution">
    <text evidence="7">The sequence shown here is derived from an EMBL/GenBank/DDBJ whole genome shotgun (WGS) entry which is preliminary data.</text>
</comment>
<dbReference type="InParanoid" id="A0A369JS54"/>
<comment type="subcellular location">
    <subcellularLocation>
        <location evidence="1">Nucleus</location>
    </subcellularLocation>
</comment>
<dbReference type="GO" id="GO:0000228">
    <property type="term" value="C:nuclear chromosome"/>
    <property type="evidence" value="ECO:0007669"/>
    <property type="project" value="InterPro"/>
</dbReference>
<dbReference type="Gene3D" id="3.30.50.10">
    <property type="entry name" value="Erythroid Transcription Factor GATA-1, subunit A"/>
    <property type="match status" value="1"/>
</dbReference>
<evidence type="ECO:0000256" key="1">
    <source>
        <dbReference type="ARBA" id="ARBA00004123"/>
    </source>
</evidence>
<evidence type="ECO:0000256" key="3">
    <source>
        <dbReference type="ARBA" id="ARBA00023015"/>
    </source>
</evidence>
<organism evidence="7 8">
    <name type="scientific">Hypsizygus marmoreus</name>
    <name type="common">White beech mushroom</name>
    <name type="synonym">Agaricus marmoreus</name>
    <dbReference type="NCBI Taxonomy" id="39966"/>
    <lineage>
        <taxon>Eukaryota</taxon>
        <taxon>Fungi</taxon>
        <taxon>Dikarya</taxon>
        <taxon>Basidiomycota</taxon>
        <taxon>Agaricomycotina</taxon>
        <taxon>Agaricomycetes</taxon>
        <taxon>Agaricomycetidae</taxon>
        <taxon>Agaricales</taxon>
        <taxon>Tricholomatineae</taxon>
        <taxon>Lyophyllaceae</taxon>
        <taxon>Hypsizygus</taxon>
    </lineage>
</organism>
<dbReference type="AlphaFoldDB" id="A0A369JS54"/>
<protein>
    <submittedName>
        <fullName evidence="7">SWI/SNF chromatin-remodeling complex subunit snf5</fullName>
    </submittedName>
</protein>
<feature type="region of interest" description="Disordered" evidence="6">
    <location>
        <begin position="134"/>
        <end position="173"/>
    </location>
</feature>
<evidence type="ECO:0000313" key="7">
    <source>
        <dbReference type="EMBL" id="RDB23387.1"/>
    </source>
</evidence>
<gene>
    <name evidence="7" type="primary">snf5</name>
    <name evidence="7" type="ORF">Hypma_009430</name>
</gene>
<feature type="compositionally biased region" description="Polar residues" evidence="6">
    <location>
        <begin position="701"/>
        <end position="711"/>
    </location>
</feature>
<dbReference type="FunCoup" id="A0A369JS54">
    <property type="interactions" value="152"/>
</dbReference>
<evidence type="ECO:0000313" key="8">
    <source>
        <dbReference type="Proteomes" id="UP000076154"/>
    </source>
</evidence>
<reference evidence="7" key="1">
    <citation type="submission" date="2018-04" db="EMBL/GenBank/DDBJ databases">
        <title>Whole genome sequencing of Hypsizygus marmoreus.</title>
        <authorList>
            <person name="Choi I.-G."/>
            <person name="Min B."/>
            <person name="Kim J.-G."/>
            <person name="Kim S."/>
            <person name="Oh Y.-L."/>
            <person name="Kong W.-S."/>
            <person name="Park H."/>
            <person name="Jeong J."/>
            <person name="Song E.-S."/>
        </authorList>
    </citation>
    <scope>NUCLEOTIDE SEQUENCE [LARGE SCALE GENOMIC DNA]</scope>
    <source>
        <strain evidence="7">51987-8</strain>
    </source>
</reference>
<dbReference type="InterPro" id="IPR006939">
    <property type="entry name" value="SNF5"/>
</dbReference>
<dbReference type="InterPro" id="IPR013088">
    <property type="entry name" value="Znf_NHR/GATA"/>
</dbReference>
<feature type="compositionally biased region" description="Basic residues" evidence="6">
    <location>
        <begin position="323"/>
        <end position="334"/>
    </location>
</feature>